<evidence type="ECO:0000256" key="4">
    <source>
        <dbReference type="ARBA" id="ARBA00023163"/>
    </source>
</evidence>
<dbReference type="Pfam" id="PF00126">
    <property type="entry name" value="HTH_1"/>
    <property type="match status" value="1"/>
</dbReference>
<name>A0ABS8D8W7_9NEIS</name>
<dbReference type="EMBL" id="JAJBZT010000008">
    <property type="protein sequence ID" value="MCB6184655.1"/>
    <property type="molecule type" value="Genomic_DNA"/>
</dbReference>
<comment type="caution">
    <text evidence="6">The sequence shown here is derived from an EMBL/GenBank/DDBJ whole genome shotgun (WGS) entry which is preliminary data.</text>
</comment>
<feature type="domain" description="HTH lysR-type" evidence="5">
    <location>
        <begin position="9"/>
        <end position="66"/>
    </location>
</feature>
<dbReference type="SUPFAM" id="SSF53850">
    <property type="entry name" value="Periplasmic binding protein-like II"/>
    <property type="match status" value="1"/>
</dbReference>
<evidence type="ECO:0000313" key="6">
    <source>
        <dbReference type="EMBL" id="MCB6184655.1"/>
    </source>
</evidence>
<dbReference type="InterPro" id="IPR037402">
    <property type="entry name" value="YidZ_PBP2"/>
</dbReference>
<dbReference type="Pfam" id="PF03466">
    <property type="entry name" value="LysR_substrate"/>
    <property type="match status" value="1"/>
</dbReference>
<proteinExistence type="inferred from homology"/>
<dbReference type="PANTHER" id="PTHR30118:SF15">
    <property type="entry name" value="TRANSCRIPTIONAL REGULATORY PROTEIN"/>
    <property type="match status" value="1"/>
</dbReference>
<evidence type="ECO:0000256" key="1">
    <source>
        <dbReference type="ARBA" id="ARBA00009437"/>
    </source>
</evidence>
<evidence type="ECO:0000256" key="2">
    <source>
        <dbReference type="ARBA" id="ARBA00023015"/>
    </source>
</evidence>
<dbReference type="InterPro" id="IPR036388">
    <property type="entry name" value="WH-like_DNA-bd_sf"/>
</dbReference>
<dbReference type="RefSeq" id="WP_227181464.1">
    <property type="nucleotide sequence ID" value="NZ_JAJBZT010000008.1"/>
</dbReference>
<comment type="similarity">
    <text evidence="1">Belongs to the LysR transcriptional regulatory family.</text>
</comment>
<keyword evidence="3" id="KW-0238">DNA-binding</keyword>
<dbReference type="PANTHER" id="PTHR30118">
    <property type="entry name" value="HTH-TYPE TRANSCRIPTIONAL REGULATOR LEUO-RELATED"/>
    <property type="match status" value="1"/>
</dbReference>
<evidence type="ECO:0000256" key="3">
    <source>
        <dbReference type="ARBA" id="ARBA00023125"/>
    </source>
</evidence>
<keyword evidence="7" id="KW-1185">Reference proteome</keyword>
<evidence type="ECO:0000259" key="5">
    <source>
        <dbReference type="PROSITE" id="PS50931"/>
    </source>
</evidence>
<protein>
    <submittedName>
        <fullName evidence="6">LysR family transcriptional regulator</fullName>
    </submittedName>
</protein>
<reference evidence="6" key="1">
    <citation type="submission" date="2021-10" db="EMBL/GenBank/DDBJ databases">
        <title>The complete genome sequence of Leeia sp. TBRC 13508.</title>
        <authorList>
            <person name="Charoenyingcharoen P."/>
            <person name="Yukphan P."/>
        </authorList>
    </citation>
    <scope>NUCLEOTIDE SEQUENCE</scope>
    <source>
        <strain evidence="6">TBRC 13508</strain>
    </source>
</reference>
<dbReference type="SUPFAM" id="SSF46785">
    <property type="entry name" value="Winged helix' DNA-binding domain"/>
    <property type="match status" value="1"/>
</dbReference>
<dbReference type="Proteomes" id="UP001165395">
    <property type="component" value="Unassembled WGS sequence"/>
</dbReference>
<dbReference type="Gene3D" id="1.10.10.10">
    <property type="entry name" value="Winged helix-like DNA-binding domain superfamily/Winged helix DNA-binding domain"/>
    <property type="match status" value="1"/>
</dbReference>
<keyword evidence="4" id="KW-0804">Transcription</keyword>
<dbReference type="InterPro" id="IPR005119">
    <property type="entry name" value="LysR_subst-bd"/>
</dbReference>
<dbReference type="Gene3D" id="3.40.190.10">
    <property type="entry name" value="Periplasmic binding protein-like II"/>
    <property type="match status" value="2"/>
</dbReference>
<keyword evidence="2" id="KW-0805">Transcription regulation</keyword>
<dbReference type="CDD" id="cd08417">
    <property type="entry name" value="PBP2_Nitroaromatics_like"/>
    <property type="match status" value="1"/>
</dbReference>
<accession>A0ABS8D8W7</accession>
<gene>
    <name evidence="6" type="ORF">LIN78_13995</name>
</gene>
<dbReference type="InterPro" id="IPR036390">
    <property type="entry name" value="WH_DNA-bd_sf"/>
</dbReference>
<dbReference type="PROSITE" id="PS50931">
    <property type="entry name" value="HTH_LYSR"/>
    <property type="match status" value="1"/>
</dbReference>
<dbReference type="InterPro" id="IPR000847">
    <property type="entry name" value="LysR_HTH_N"/>
</dbReference>
<evidence type="ECO:0000313" key="7">
    <source>
        <dbReference type="Proteomes" id="UP001165395"/>
    </source>
</evidence>
<organism evidence="6 7">
    <name type="scientific">Leeia speluncae</name>
    <dbReference type="NCBI Taxonomy" id="2884804"/>
    <lineage>
        <taxon>Bacteria</taxon>
        <taxon>Pseudomonadati</taxon>
        <taxon>Pseudomonadota</taxon>
        <taxon>Betaproteobacteria</taxon>
        <taxon>Neisseriales</taxon>
        <taxon>Leeiaceae</taxon>
        <taxon>Leeia</taxon>
    </lineage>
</organism>
<sequence>MNIMHMGQLSVTQLRCLDSLLATCNLSHTAIQLGSSQSVVSRQLDQLRLLFDDPLLVRDGRHFVLTPRAISLVVPLKKLLADLDGLLTADRFDPSACRQTFHLAGSDYVAQHILPDLVAYVAEKSPSVHLHFQTWRPELIGLLATGELDLVTTMLESPPPEVHGKLLGTDHPCLVMRDDHPLLSLPLTEKSLCAYPHVKITGGGDKDGYLDRHLASQKLQRNISYEVPFFESAFRLVERTQSIMTVPTHIAEHLGQAFAVKWVSIPFTSFMFQYYVLWHERTHFDPAHQWLRHLVKQYWSDSRFSIGSYPLVGN</sequence>
<dbReference type="InterPro" id="IPR050389">
    <property type="entry name" value="LysR-type_TF"/>
</dbReference>